<keyword evidence="4 5" id="KW-0472">Membrane</keyword>
<keyword evidence="3 5" id="KW-1133">Transmembrane helix</keyword>
<evidence type="ECO:0000256" key="4">
    <source>
        <dbReference type="ARBA" id="ARBA00023136"/>
    </source>
</evidence>
<dbReference type="Pfam" id="PF07264">
    <property type="entry name" value="EI24"/>
    <property type="match status" value="1"/>
</dbReference>
<proteinExistence type="predicted"/>
<evidence type="ECO:0000256" key="1">
    <source>
        <dbReference type="ARBA" id="ARBA00004141"/>
    </source>
</evidence>
<dbReference type="EMBL" id="CP064942">
    <property type="protein sequence ID" value="QPH52773.1"/>
    <property type="molecule type" value="Genomic_DNA"/>
</dbReference>
<dbReference type="InterPro" id="IPR059112">
    <property type="entry name" value="CysZ/EI24"/>
</dbReference>
<evidence type="ECO:0000313" key="7">
    <source>
        <dbReference type="Proteomes" id="UP000594800"/>
    </source>
</evidence>
<dbReference type="KEGG" id="poz:I0K15_13245"/>
<evidence type="ECO:0000256" key="3">
    <source>
        <dbReference type="ARBA" id="ARBA00022989"/>
    </source>
</evidence>
<accession>A0A7S9QB42</accession>
<feature type="transmembrane region" description="Helical" evidence="5">
    <location>
        <begin position="62"/>
        <end position="91"/>
    </location>
</feature>
<feature type="transmembrane region" description="Helical" evidence="5">
    <location>
        <begin position="187"/>
        <end position="215"/>
    </location>
</feature>
<evidence type="ECO:0000313" key="6">
    <source>
        <dbReference type="EMBL" id="QPH52773.1"/>
    </source>
</evidence>
<keyword evidence="7" id="KW-1185">Reference proteome</keyword>
<gene>
    <name evidence="6" type="ORF">I0K15_13245</name>
</gene>
<comment type="subcellular location">
    <subcellularLocation>
        <location evidence="1">Membrane</location>
        <topology evidence="1">Multi-pass membrane protein</topology>
    </subcellularLocation>
</comment>
<evidence type="ECO:0000256" key="5">
    <source>
        <dbReference type="SAM" id="Phobius"/>
    </source>
</evidence>
<dbReference type="RefSeq" id="WP_196101984.1">
    <property type="nucleotide sequence ID" value="NZ_CP064942.1"/>
</dbReference>
<name>A0A7S9QB42_9RHOB</name>
<keyword evidence="2 5" id="KW-0812">Transmembrane</keyword>
<feature type="transmembrane region" description="Helical" evidence="5">
    <location>
        <begin position="112"/>
        <end position="131"/>
    </location>
</feature>
<reference evidence="6 7" key="1">
    <citation type="submission" date="2020-11" db="EMBL/GenBank/DDBJ databases">
        <title>Description of Pontivivens ytuae sp. nov. isolated from deep sea sediment of Mariana Trench.</title>
        <authorList>
            <person name="Wang Z."/>
            <person name="Sun Q.-L."/>
            <person name="Xu X.-D."/>
            <person name="Tang Y.-Z."/>
            <person name="Zhang J."/>
        </authorList>
    </citation>
    <scope>NUCLEOTIDE SEQUENCE [LARGE SCALE GENOMIC DNA]</scope>
    <source>
        <strain evidence="6 7">MT2928</strain>
    </source>
</reference>
<protein>
    <submittedName>
        <fullName evidence="6">EI24 domain-containing protein</fullName>
    </submittedName>
</protein>
<sequence length="232" mass="24660">MIGAIAKAVDQLGDRAFRSVLIKAVGLTVGVLVALYALAAWLVSGLGPYDLPWIGVVDPGAWATGLAVGAVMLASVFLMIPVASICIGFFLEDIAAAVEARHYPALPPATRLSFAAALLDALQFFGVLVAANLAALVIYLLVPLLAPVIFYLVNGYLLGREYFQLVALRRIPKADARRLRRRHGGRIWLMGIAMAVPLSIPIVNLLVPLVGVAAYTHLFHDVGRDRASAAAV</sequence>
<feature type="transmembrane region" description="Helical" evidence="5">
    <location>
        <begin position="20"/>
        <end position="42"/>
    </location>
</feature>
<dbReference type="Proteomes" id="UP000594800">
    <property type="component" value="Chromosome"/>
</dbReference>
<organism evidence="6 7">
    <name type="scientific">Pontivivens ytuae</name>
    <dbReference type="NCBI Taxonomy" id="2789856"/>
    <lineage>
        <taxon>Bacteria</taxon>
        <taxon>Pseudomonadati</taxon>
        <taxon>Pseudomonadota</taxon>
        <taxon>Alphaproteobacteria</taxon>
        <taxon>Rhodobacterales</taxon>
        <taxon>Paracoccaceae</taxon>
        <taxon>Pontivivens</taxon>
    </lineage>
</organism>
<evidence type="ECO:0000256" key="2">
    <source>
        <dbReference type="ARBA" id="ARBA00022692"/>
    </source>
</evidence>
<dbReference type="AlphaFoldDB" id="A0A7S9QB42"/>
<feature type="transmembrane region" description="Helical" evidence="5">
    <location>
        <begin position="137"/>
        <end position="159"/>
    </location>
</feature>